<evidence type="ECO:0000256" key="5">
    <source>
        <dbReference type="SAM" id="MobiDB-lite"/>
    </source>
</evidence>
<comment type="caution">
    <text evidence="6">The sequence shown here is derived from an EMBL/GenBank/DDBJ whole genome shotgun (WGS) entry which is preliminary data.</text>
</comment>
<proteinExistence type="inferred from homology"/>
<dbReference type="Proteomes" id="UP000269945">
    <property type="component" value="Unassembled WGS sequence"/>
</dbReference>
<protein>
    <recommendedName>
        <fullName evidence="4">40S ribosomal protein S15a</fullName>
    </recommendedName>
</protein>
<dbReference type="GO" id="GO:0006412">
    <property type="term" value="P:translation"/>
    <property type="evidence" value="ECO:0007669"/>
    <property type="project" value="InterPro"/>
</dbReference>
<name>A0A9X9LQP5_GULGU</name>
<feature type="region of interest" description="Disordered" evidence="5">
    <location>
        <begin position="1"/>
        <end position="28"/>
    </location>
</feature>
<evidence type="ECO:0000256" key="1">
    <source>
        <dbReference type="ARBA" id="ARBA00006471"/>
    </source>
</evidence>
<dbReference type="AlphaFoldDB" id="A0A9X9LQP5"/>
<comment type="similarity">
    <text evidence="1">Belongs to the universal ribosomal protein uS8 family.</text>
</comment>
<dbReference type="Gene3D" id="3.30.1490.10">
    <property type="match status" value="1"/>
</dbReference>
<accession>A0A9X9LQP5</accession>
<evidence type="ECO:0000256" key="2">
    <source>
        <dbReference type="ARBA" id="ARBA00022980"/>
    </source>
</evidence>
<dbReference type="InterPro" id="IPR035987">
    <property type="entry name" value="Ribosomal_uS8_sf"/>
</dbReference>
<dbReference type="GO" id="GO:1990904">
    <property type="term" value="C:ribonucleoprotein complex"/>
    <property type="evidence" value="ECO:0007669"/>
    <property type="project" value="UniProtKB-KW"/>
</dbReference>
<gene>
    <name evidence="6" type="ORF">BN2614_LOCUS6</name>
</gene>
<sequence>MTHGHPRESEVTEDHRGGNTAVTLPGRLNSCGETGPGCVVQLQDLERRRSHPLASPRRGLIVLTTSAGIVAREEPR</sequence>
<dbReference type="GO" id="GO:0003735">
    <property type="term" value="F:structural constituent of ribosome"/>
    <property type="evidence" value="ECO:0007669"/>
    <property type="project" value="InterPro"/>
</dbReference>
<dbReference type="EMBL" id="CYRY02012042">
    <property type="protein sequence ID" value="VCW79454.1"/>
    <property type="molecule type" value="Genomic_DNA"/>
</dbReference>
<dbReference type="PANTHER" id="PTHR11758">
    <property type="entry name" value="40S RIBOSOMAL PROTEIN S15A"/>
    <property type="match status" value="1"/>
</dbReference>
<feature type="compositionally biased region" description="Basic and acidic residues" evidence="5">
    <location>
        <begin position="1"/>
        <end position="17"/>
    </location>
</feature>
<organism evidence="6 7">
    <name type="scientific">Gulo gulo</name>
    <name type="common">Wolverine</name>
    <name type="synonym">Gluton</name>
    <dbReference type="NCBI Taxonomy" id="48420"/>
    <lineage>
        <taxon>Eukaryota</taxon>
        <taxon>Metazoa</taxon>
        <taxon>Chordata</taxon>
        <taxon>Craniata</taxon>
        <taxon>Vertebrata</taxon>
        <taxon>Euteleostomi</taxon>
        <taxon>Mammalia</taxon>
        <taxon>Eutheria</taxon>
        <taxon>Laurasiatheria</taxon>
        <taxon>Carnivora</taxon>
        <taxon>Caniformia</taxon>
        <taxon>Musteloidea</taxon>
        <taxon>Mustelidae</taxon>
        <taxon>Guloninae</taxon>
        <taxon>Gulo</taxon>
    </lineage>
</organism>
<evidence type="ECO:0000256" key="3">
    <source>
        <dbReference type="ARBA" id="ARBA00023274"/>
    </source>
</evidence>
<reference evidence="6 7" key="1">
    <citation type="submission" date="2018-10" db="EMBL/GenBank/DDBJ databases">
        <authorList>
            <person name="Ekblom R."/>
            <person name="Jareborg N."/>
        </authorList>
    </citation>
    <scope>NUCLEOTIDE SEQUENCE [LARGE SCALE GENOMIC DNA]</scope>
    <source>
        <tissue evidence="6">Muscle</tissue>
    </source>
</reference>
<keyword evidence="7" id="KW-1185">Reference proteome</keyword>
<dbReference type="InterPro" id="IPR000630">
    <property type="entry name" value="Ribosomal_uS8"/>
</dbReference>
<evidence type="ECO:0000313" key="7">
    <source>
        <dbReference type="Proteomes" id="UP000269945"/>
    </source>
</evidence>
<evidence type="ECO:0000256" key="4">
    <source>
        <dbReference type="ARBA" id="ARBA00035422"/>
    </source>
</evidence>
<evidence type="ECO:0000313" key="6">
    <source>
        <dbReference type="EMBL" id="VCW79454.1"/>
    </source>
</evidence>
<keyword evidence="3" id="KW-0687">Ribonucleoprotein</keyword>
<dbReference type="GO" id="GO:0005840">
    <property type="term" value="C:ribosome"/>
    <property type="evidence" value="ECO:0007669"/>
    <property type="project" value="UniProtKB-KW"/>
</dbReference>
<keyword evidence="2" id="KW-0689">Ribosomal protein</keyword>
<dbReference type="SUPFAM" id="SSF56047">
    <property type="entry name" value="Ribosomal protein S8"/>
    <property type="match status" value="1"/>
</dbReference>